<protein>
    <submittedName>
        <fullName evidence="1">Uncharacterized protein</fullName>
    </submittedName>
</protein>
<dbReference type="Proteomes" id="UP000184327">
    <property type="component" value="Unassembled WGS sequence"/>
</dbReference>
<dbReference type="AlphaFoldDB" id="A0A1M4VVS4"/>
<name>A0A1M4VVS4_9BURK</name>
<proteinExistence type="predicted"/>
<evidence type="ECO:0000313" key="2">
    <source>
        <dbReference type="Proteomes" id="UP000184327"/>
    </source>
</evidence>
<dbReference type="EMBL" id="FQUZ01000006">
    <property type="protein sequence ID" value="SHE72963.1"/>
    <property type="molecule type" value="Genomic_DNA"/>
</dbReference>
<reference evidence="1 2" key="1">
    <citation type="submission" date="2016-11" db="EMBL/GenBank/DDBJ databases">
        <authorList>
            <person name="Jaros S."/>
            <person name="Januszkiewicz K."/>
            <person name="Wedrychowicz H."/>
        </authorList>
    </citation>
    <scope>NUCLEOTIDE SEQUENCE [LARGE SCALE GENOMIC DNA]</scope>
    <source>
        <strain evidence="1 2">DSM 16112</strain>
    </source>
</reference>
<dbReference type="STRING" id="1122156.SAMN02745117_00741"/>
<sequence length="97" mass="10397">MNDFETQQRAINLIHRYTLSTLLALGTRGLAQQEQIITTLMNSIAADAVGAIDGLHTQGAIPEALRDQLTACLKEEATLLRDWATGSAQAGQAHPNA</sequence>
<keyword evidence="2" id="KW-1185">Reference proteome</keyword>
<accession>A0A1M4VVS4</accession>
<dbReference type="RefSeq" id="WP_073354780.1">
    <property type="nucleotide sequence ID" value="NZ_FQUZ01000006.1"/>
</dbReference>
<evidence type="ECO:0000313" key="1">
    <source>
        <dbReference type="EMBL" id="SHE72963.1"/>
    </source>
</evidence>
<gene>
    <name evidence="1" type="ORF">SAMN02745117_00741</name>
</gene>
<organism evidence="1 2">
    <name type="scientific">Lampropedia hyalina DSM 16112</name>
    <dbReference type="NCBI Taxonomy" id="1122156"/>
    <lineage>
        <taxon>Bacteria</taxon>
        <taxon>Pseudomonadati</taxon>
        <taxon>Pseudomonadota</taxon>
        <taxon>Betaproteobacteria</taxon>
        <taxon>Burkholderiales</taxon>
        <taxon>Comamonadaceae</taxon>
        <taxon>Lampropedia</taxon>
    </lineage>
</organism>